<feature type="transmembrane region" description="Helical" evidence="7">
    <location>
        <begin position="265"/>
        <end position="283"/>
    </location>
</feature>
<dbReference type="PANTHER" id="PTHR43299:SF1">
    <property type="entry name" value="UPF0718 PROTEIN YRAQ"/>
    <property type="match status" value="1"/>
</dbReference>
<accession>F6B3S2</accession>
<dbReference type="Proteomes" id="UP000009226">
    <property type="component" value="Chromosome"/>
</dbReference>
<feature type="transmembrane region" description="Helical" evidence="7">
    <location>
        <begin position="328"/>
        <end position="350"/>
    </location>
</feature>
<keyword evidence="9" id="KW-1185">Reference proteome</keyword>
<comment type="similarity">
    <text evidence="2">Belongs to the UPF0718 family.</text>
</comment>
<proteinExistence type="inferred from homology"/>
<evidence type="ECO:0000313" key="9">
    <source>
        <dbReference type="Proteomes" id="UP000009226"/>
    </source>
</evidence>
<dbReference type="KEGG" id="dca:Desca_2401"/>
<dbReference type="GO" id="GO:0005886">
    <property type="term" value="C:plasma membrane"/>
    <property type="evidence" value="ECO:0007669"/>
    <property type="project" value="UniProtKB-SubCell"/>
</dbReference>
<feature type="transmembrane region" description="Helical" evidence="7">
    <location>
        <begin position="81"/>
        <end position="99"/>
    </location>
</feature>
<name>F6B3S2_DESCC</name>
<feature type="transmembrane region" description="Helical" evidence="7">
    <location>
        <begin position="119"/>
        <end position="140"/>
    </location>
</feature>
<evidence type="ECO:0000256" key="4">
    <source>
        <dbReference type="ARBA" id="ARBA00022692"/>
    </source>
</evidence>
<dbReference type="AlphaFoldDB" id="F6B3S2"/>
<keyword evidence="3" id="KW-1003">Cell membrane</keyword>
<organism evidence="8 9">
    <name type="scientific">Desulfotomaculum nigrificans (strain DSM 14880 / VKM B-2319 / CO-1-SRB)</name>
    <name type="common">Desulfotomaculum carboxydivorans</name>
    <dbReference type="NCBI Taxonomy" id="868595"/>
    <lineage>
        <taxon>Bacteria</taxon>
        <taxon>Bacillati</taxon>
        <taxon>Bacillota</taxon>
        <taxon>Clostridia</taxon>
        <taxon>Eubacteriales</taxon>
        <taxon>Desulfotomaculaceae</taxon>
        <taxon>Desulfotomaculum</taxon>
    </lineage>
</organism>
<evidence type="ECO:0000256" key="2">
    <source>
        <dbReference type="ARBA" id="ARBA00006386"/>
    </source>
</evidence>
<gene>
    <name evidence="8" type="ordered locus">Desca_2401</name>
</gene>
<keyword evidence="4 7" id="KW-0812">Transmembrane</keyword>
<keyword evidence="6 7" id="KW-0472">Membrane</keyword>
<evidence type="ECO:0000256" key="6">
    <source>
        <dbReference type="ARBA" id="ARBA00023136"/>
    </source>
</evidence>
<feature type="transmembrane region" description="Helical" evidence="7">
    <location>
        <begin position="12"/>
        <end position="32"/>
    </location>
</feature>
<dbReference type="PANTHER" id="PTHR43299">
    <property type="entry name" value="UPF0718 PROTEIN YRAQ"/>
    <property type="match status" value="1"/>
</dbReference>
<dbReference type="InterPro" id="IPR005524">
    <property type="entry name" value="DUF318"/>
</dbReference>
<evidence type="ECO:0000313" key="8">
    <source>
        <dbReference type="EMBL" id="AEF95231.1"/>
    </source>
</evidence>
<protein>
    <recommendedName>
        <fullName evidence="10">Permease</fullName>
    </recommendedName>
</protein>
<evidence type="ECO:0008006" key="10">
    <source>
        <dbReference type="Google" id="ProtNLM"/>
    </source>
</evidence>
<dbReference type="EMBL" id="CP002736">
    <property type="protein sequence ID" value="AEF95231.1"/>
    <property type="molecule type" value="Genomic_DNA"/>
</dbReference>
<dbReference type="HOGENOM" id="CLU_063039_0_0_9"/>
<comment type="subcellular location">
    <subcellularLocation>
        <location evidence="1">Cell membrane</location>
        <topology evidence="1">Multi-pass membrane protein</topology>
    </subcellularLocation>
</comment>
<feature type="transmembrane region" description="Helical" evidence="7">
    <location>
        <begin position="152"/>
        <end position="174"/>
    </location>
</feature>
<dbReference type="Pfam" id="PF03773">
    <property type="entry name" value="ArsP_1"/>
    <property type="match status" value="1"/>
</dbReference>
<feature type="transmembrane region" description="Helical" evidence="7">
    <location>
        <begin position="181"/>
        <end position="199"/>
    </location>
</feature>
<sequence>MTVKVIIQRKRQGALWGVSLFFVVLVAGLFYVKWNPYYHKVLLAASKHFIGNSIITGKEAQPPAPSWGAAVNYAIQYFKSVWQAVVLGLLVGSLVQVLIPKDWIIKIFGSDNRHSTLVAGLMAVPSMMCSCCAAPVVAGLRKQRASLGAALAYWLGNPVLNPAVIIFTGFVLSWKFSLLRLVMGLVLVFGVSSLTGKLMKEDVEYGDIFQIDTGSAGGNLMVRWVKALWRLILESIPPYLIAVLLLGGVRAWLFPAVNPAWTNSILLMVVLSITGALFMIPTAAEIPIVQSLMSFGLGIGPASALFMTLPAVNVPSILMLRRYFPRKVLVLVFIAVIVCGIASGLLASILL</sequence>
<feature type="transmembrane region" description="Helical" evidence="7">
    <location>
        <begin position="236"/>
        <end position="253"/>
    </location>
</feature>
<dbReference type="eggNOG" id="COG0701">
    <property type="taxonomic scope" value="Bacteria"/>
</dbReference>
<evidence type="ECO:0000256" key="7">
    <source>
        <dbReference type="SAM" id="Phobius"/>
    </source>
</evidence>
<feature type="transmembrane region" description="Helical" evidence="7">
    <location>
        <begin position="295"/>
        <end position="316"/>
    </location>
</feature>
<reference evidence="8 9" key="1">
    <citation type="submission" date="2011-05" db="EMBL/GenBank/DDBJ databases">
        <title>Complete sequence of Desulfotomaculum carboxydivorans CO-1-SRB.</title>
        <authorList>
            <consortium name="US DOE Joint Genome Institute"/>
            <person name="Lucas S."/>
            <person name="Han J."/>
            <person name="Lapidus A."/>
            <person name="Cheng J.-F."/>
            <person name="Goodwin L."/>
            <person name="Pitluck S."/>
            <person name="Peters L."/>
            <person name="Mikhailova N."/>
            <person name="Lu M."/>
            <person name="Han C."/>
            <person name="Tapia R."/>
            <person name="Land M."/>
            <person name="Hauser L."/>
            <person name="Kyrpides N."/>
            <person name="Ivanova N."/>
            <person name="Pagani I."/>
            <person name="Stams A."/>
            <person name="Plugge C."/>
            <person name="Muyzer G."/>
            <person name="Kuever J."/>
            <person name="Parshina S."/>
            <person name="Ivanova A."/>
            <person name="Nazina T."/>
            <person name="Woyke T."/>
        </authorList>
    </citation>
    <scope>NUCLEOTIDE SEQUENCE [LARGE SCALE GENOMIC DNA]</scope>
    <source>
        <strain evidence="9">DSM 14880 / VKM B-2319 / CO-1-SRB</strain>
    </source>
</reference>
<evidence type="ECO:0000256" key="3">
    <source>
        <dbReference type="ARBA" id="ARBA00022475"/>
    </source>
</evidence>
<evidence type="ECO:0000256" key="5">
    <source>
        <dbReference type="ARBA" id="ARBA00022989"/>
    </source>
</evidence>
<evidence type="ECO:0000256" key="1">
    <source>
        <dbReference type="ARBA" id="ARBA00004651"/>
    </source>
</evidence>
<keyword evidence="5 7" id="KW-1133">Transmembrane helix</keyword>